<proteinExistence type="predicted"/>
<dbReference type="InParanoid" id="Q028Y0"/>
<dbReference type="AlphaFoldDB" id="Q028Y0"/>
<keyword evidence="2" id="KW-0812">Transmembrane</keyword>
<keyword evidence="2" id="KW-1133">Transmembrane helix</keyword>
<gene>
    <name evidence="3" type="ordered locus">Acid_1429</name>
</gene>
<keyword evidence="2" id="KW-0472">Membrane</keyword>
<protein>
    <submittedName>
        <fullName evidence="3">Uncharacterized protein</fullName>
    </submittedName>
</protein>
<sequence>MTPTDKANSSSSTGTGPTNETKIWLGIAVGVAVGIGVAISRRKRSRWETVRAIPERMSERSGELADVTRDLAGRVASLYEESCRLIEDAGRLWANGRKLVGH</sequence>
<dbReference type="EMBL" id="CP000473">
    <property type="protein sequence ID" value="ABJ82422.1"/>
    <property type="molecule type" value="Genomic_DNA"/>
</dbReference>
<organism evidence="3">
    <name type="scientific">Solibacter usitatus (strain Ellin6076)</name>
    <dbReference type="NCBI Taxonomy" id="234267"/>
    <lineage>
        <taxon>Bacteria</taxon>
        <taxon>Pseudomonadati</taxon>
        <taxon>Acidobacteriota</taxon>
        <taxon>Terriglobia</taxon>
        <taxon>Bryobacterales</taxon>
        <taxon>Solibacteraceae</taxon>
        <taxon>Candidatus Solibacter</taxon>
    </lineage>
</organism>
<dbReference type="KEGG" id="sus:Acid_1429"/>
<feature type="transmembrane region" description="Helical" evidence="2">
    <location>
        <begin position="23"/>
        <end position="41"/>
    </location>
</feature>
<evidence type="ECO:0000256" key="1">
    <source>
        <dbReference type="SAM" id="MobiDB-lite"/>
    </source>
</evidence>
<dbReference type="STRING" id="234267.Acid_1429"/>
<reference evidence="3" key="1">
    <citation type="submission" date="2006-10" db="EMBL/GenBank/DDBJ databases">
        <title>Complete sequence of Solibacter usitatus Ellin6076.</title>
        <authorList>
            <consortium name="US DOE Joint Genome Institute"/>
            <person name="Copeland A."/>
            <person name="Lucas S."/>
            <person name="Lapidus A."/>
            <person name="Barry K."/>
            <person name="Detter J.C."/>
            <person name="Glavina del Rio T."/>
            <person name="Hammon N."/>
            <person name="Israni S."/>
            <person name="Dalin E."/>
            <person name="Tice H."/>
            <person name="Pitluck S."/>
            <person name="Thompson L.S."/>
            <person name="Brettin T."/>
            <person name="Bruce D."/>
            <person name="Han C."/>
            <person name="Tapia R."/>
            <person name="Gilna P."/>
            <person name="Schmutz J."/>
            <person name="Larimer F."/>
            <person name="Land M."/>
            <person name="Hauser L."/>
            <person name="Kyrpides N."/>
            <person name="Mikhailova N."/>
            <person name="Janssen P.H."/>
            <person name="Kuske C.R."/>
            <person name="Richardson P."/>
        </authorList>
    </citation>
    <scope>NUCLEOTIDE SEQUENCE</scope>
    <source>
        <strain evidence="3">Ellin6076</strain>
    </source>
</reference>
<name>Q028Y0_SOLUE</name>
<feature type="region of interest" description="Disordered" evidence="1">
    <location>
        <begin position="1"/>
        <end position="20"/>
    </location>
</feature>
<accession>Q028Y0</accession>
<evidence type="ECO:0000256" key="2">
    <source>
        <dbReference type="SAM" id="Phobius"/>
    </source>
</evidence>
<evidence type="ECO:0000313" key="3">
    <source>
        <dbReference type="EMBL" id="ABJ82422.1"/>
    </source>
</evidence>
<dbReference type="HOGENOM" id="CLU_2275600_0_0_0"/>